<feature type="coiled-coil region" evidence="8">
    <location>
        <begin position="556"/>
        <end position="583"/>
    </location>
</feature>
<evidence type="ECO:0000313" key="12">
    <source>
        <dbReference type="Proteomes" id="UP000243255"/>
    </source>
</evidence>
<dbReference type="GO" id="GO:0032259">
    <property type="term" value="P:methylation"/>
    <property type="evidence" value="ECO:0007669"/>
    <property type="project" value="UniProtKB-KW"/>
</dbReference>
<dbReference type="Pfam" id="PF07669">
    <property type="entry name" value="Eco57I"/>
    <property type="match status" value="1"/>
</dbReference>
<keyword evidence="6" id="KW-0238">DNA-binding</keyword>
<evidence type="ECO:0000256" key="2">
    <source>
        <dbReference type="ARBA" id="ARBA00022603"/>
    </source>
</evidence>
<keyword evidence="4" id="KW-0949">S-adenosyl-L-methionine</keyword>
<dbReference type="PANTHER" id="PTHR33841">
    <property type="entry name" value="DNA METHYLTRANSFERASE YEEA-RELATED"/>
    <property type="match status" value="1"/>
</dbReference>
<keyword evidence="8" id="KW-0175">Coiled coil</keyword>
<evidence type="ECO:0000313" key="11">
    <source>
        <dbReference type="EMBL" id="SHH05734.1"/>
    </source>
</evidence>
<dbReference type="Gene3D" id="3.40.50.150">
    <property type="entry name" value="Vaccinia Virus protein VP39"/>
    <property type="match status" value="1"/>
</dbReference>
<dbReference type="InterPro" id="IPR025931">
    <property type="entry name" value="TaqI_C"/>
</dbReference>
<proteinExistence type="predicted"/>
<feature type="domain" description="TaqI-like C-terminal specificity" evidence="10">
    <location>
        <begin position="407"/>
        <end position="523"/>
    </location>
</feature>
<gene>
    <name evidence="11" type="ORF">SAMN04488530_11634</name>
</gene>
<evidence type="ECO:0000256" key="1">
    <source>
        <dbReference type="ARBA" id="ARBA00011900"/>
    </source>
</evidence>
<evidence type="ECO:0000256" key="4">
    <source>
        <dbReference type="ARBA" id="ARBA00022691"/>
    </source>
</evidence>
<dbReference type="GO" id="GO:0009307">
    <property type="term" value="P:DNA restriction-modification system"/>
    <property type="evidence" value="ECO:0007669"/>
    <property type="project" value="UniProtKB-KW"/>
</dbReference>
<dbReference type="SUPFAM" id="SSF53335">
    <property type="entry name" value="S-adenosyl-L-methionine-dependent methyltransferases"/>
    <property type="match status" value="1"/>
</dbReference>
<sequence>MGRNNFHSSISYENSLDIDIKKTKGVYYTPKVVVDYIMEKTLKGHDIIENPYLKVLDISCGCGNFLLEAYDILYELFEKNIEDLAKRYGEEYWKVENLHNHILSNCIYGADIDREAVDILKASLLEKKQNSKVDKLNIFCCDSLNTSWYSRFDYIVGNPPYIGHKNLDKEYKQFLLKNYGQVYKDKSDLYFCFYEKIIGILKEGGVSSIITPRYFLESPSAKYLREYMKNNVIIDELVDFLGANVFKNIGVASCIITFNKKLKQEQQKDPIDVFRIKNEDISINALDNLSNFIQKDLFEHFSIDVDALGDEWVIVNRDKYDFYNKIQSTCEYVLDDIAVSFQGIITGCDKAFIIEKDDDRIKKVSESLLKNWIKSKGINPYIVSEARHKLIYSNDIKSEEEYPVVINEFIGRYREKLENRRECKKNLRKWYELQWGREKSLFERKKIMYPYKSNNNRFAIDYQNNFSSADVYSFFIKDEYIDEFSYEYLVGILNSEVYNKYYKITAKKMSKNIYDYYPNKVMKIKIFKDHNYYKIEKLSKQIISDSYEINEILKEKDLKSDIINQKKENISKLQREIDYLIESSLDVKSPI</sequence>
<dbReference type="InterPro" id="IPR011639">
    <property type="entry name" value="MethylTrfase_TaqI-like_dom"/>
</dbReference>
<keyword evidence="2" id="KW-0489">Methyltransferase</keyword>
<evidence type="ECO:0000256" key="5">
    <source>
        <dbReference type="ARBA" id="ARBA00022747"/>
    </source>
</evidence>
<feature type="domain" description="Type II methyltransferase M.TaqI-like" evidence="9">
    <location>
        <begin position="105"/>
        <end position="246"/>
    </location>
</feature>
<dbReference type="EC" id="2.1.1.72" evidence="1"/>
<dbReference type="Proteomes" id="UP000243255">
    <property type="component" value="Unassembled WGS sequence"/>
</dbReference>
<dbReference type="PRINTS" id="PR00507">
    <property type="entry name" value="N12N6MTFRASE"/>
</dbReference>
<protein>
    <recommendedName>
        <fullName evidence="1">site-specific DNA-methyltransferase (adenine-specific)</fullName>
        <ecNumber evidence="1">2.1.1.72</ecNumber>
    </recommendedName>
</protein>
<evidence type="ECO:0000259" key="9">
    <source>
        <dbReference type="Pfam" id="PF07669"/>
    </source>
</evidence>
<dbReference type="OrthoDB" id="9815272at2"/>
<accession>A0A1M5PV91</accession>
<evidence type="ECO:0000256" key="8">
    <source>
        <dbReference type="SAM" id="Coils"/>
    </source>
</evidence>
<keyword evidence="12" id="KW-1185">Reference proteome</keyword>
<dbReference type="AlphaFoldDB" id="A0A1M5PV91"/>
<dbReference type="PANTHER" id="PTHR33841:SF6">
    <property type="entry name" value="TYPE II METHYLTRANSFERASE M.HINDII"/>
    <property type="match status" value="1"/>
</dbReference>
<dbReference type="PROSITE" id="PS00092">
    <property type="entry name" value="N6_MTASE"/>
    <property type="match status" value="1"/>
</dbReference>
<dbReference type="Pfam" id="PF12950">
    <property type="entry name" value="TaqI_C"/>
    <property type="match status" value="1"/>
</dbReference>
<keyword evidence="3" id="KW-0808">Transferase</keyword>
<dbReference type="CDD" id="cd02440">
    <property type="entry name" value="AdoMet_MTases"/>
    <property type="match status" value="1"/>
</dbReference>
<comment type="catalytic activity">
    <reaction evidence="7">
        <text>a 2'-deoxyadenosine in DNA + S-adenosyl-L-methionine = an N(6)-methyl-2'-deoxyadenosine in DNA + S-adenosyl-L-homocysteine + H(+)</text>
        <dbReference type="Rhea" id="RHEA:15197"/>
        <dbReference type="Rhea" id="RHEA-COMP:12418"/>
        <dbReference type="Rhea" id="RHEA-COMP:12419"/>
        <dbReference type="ChEBI" id="CHEBI:15378"/>
        <dbReference type="ChEBI" id="CHEBI:57856"/>
        <dbReference type="ChEBI" id="CHEBI:59789"/>
        <dbReference type="ChEBI" id="CHEBI:90615"/>
        <dbReference type="ChEBI" id="CHEBI:90616"/>
        <dbReference type="EC" id="2.1.1.72"/>
    </reaction>
</comment>
<reference evidence="12" key="1">
    <citation type="submission" date="2016-11" db="EMBL/GenBank/DDBJ databases">
        <authorList>
            <person name="Varghese N."/>
            <person name="Submissions S."/>
        </authorList>
    </citation>
    <scope>NUCLEOTIDE SEQUENCE [LARGE SCALE GENOMIC DNA]</scope>
    <source>
        <strain evidence="12">DSM 2635</strain>
    </source>
</reference>
<dbReference type="GO" id="GO:0009007">
    <property type="term" value="F:site-specific DNA-methyltransferase (adenine-specific) activity"/>
    <property type="evidence" value="ECO:0007669"/>
    <property type="project" value="UniProtKB-EC"/>
</dbReference>
<evidence type="ECO:0000259" key="10">
    <source>
        <dbReference type="Pfam" id="PF12950"/>
    </source>
</evidence>
<keyword evidence="5" id="KW-0680">Restriction system</keyword>
<evidence type="ECO:0000256" key="3">
    <source>
        <dbReference type="ARBA" id="ARBA00022679"/>
    </source>
</evidence>
<dbReference type="STRING" id="1121321.SAMN04488530_11634"/>
<dbReference type="InterPro" id="IPR002052">
    <property type="entry name" value="DNA_methylase_N6_adenine_CS"/>
</dbReference>
<dbReference type="InterPro" id="IPR029063">
    <property type="entry name" value="SAM-dependent_MTases_sf"/>
</dbReference>
<evidence type="ECO:0000256" key="7">
    <source>
        <dbReference type="ARBA" id="ARBA00047942"/>
    </source>
</evidence>
<dbReference type="GO" id="GO:0003677">
    <property type="term" value="F:DNA binding"/>
    <property type="evidence" value="ECO:0007669"/>
    <property type="project" value="UniProtKB-KW"/>
</dbReference>
<name>A0A1M5PV91_9FIRM</name>
<dbReference type="EMBL" id="FQWX01000016">
    <property type="protein sequence ID" value="SHH05734.1"/>
    <property type="molecule type" value="Genomic_DNA"/>
</dbReference>
<dbReference type="RefSeq" id="WP_073126236.1">
    <property type="nucleotide sequence ID" value="NZ_BAABCH010000097.1"/>
</dbReference>
<evidence type="ECO:0000256" key="6">
    <source>
        <dbReference type="ARBA" id="ARBA00023125"/>
    </source>
</evidence>
<dbReference type="InterPro" id="IPR050953">
    <property type="entry name" value="N4_N6_ade-DNA_methylase"/>
</dbReference>
<organism evidence="11 12">
    <name type="scientific">Asaccharospora irregularis DSM 2635</name>
    <dbReference type="NCBI Taxonomy" id="1121321"/>
    <lineage>
        <taxon>Bacteria</taxon>
        <taxon>Bacillati</taxon>
        <taxon>Bacillota</taxon>
        <taxon>Clostridia</taxon>
        <taxon>Peptostreptococcales</taxon>
        <taxon>Peptostreptococcaceae</taxon>
        <taxon>Asaccharospora</taxon>
    </lineage>
</organism>